<keyword evidence="1" id="KW-0812">Transmembrane</keyword>
<dbReference type="GO" id="GO:0016491">
    <property type="term" value="F:oxidoreductase activity"/>
    <property type="evidence" value="ECO:0007669"/>
    <property type="project" value="InterPro"/>
</dbReference>
<dbReference type="Proteomes" id="UP000003586">
    <property type="component" value="Chromosome"/>
</dbReference>
<dbReference type="InterPro" id="IPR050415">
    <property type="entry name" value="MRET"/>
</dbReference>
<dbReference type="InterPro" id="IPR001041">
    <property type="entry name" value="2Fe-2S_ferredoxin-type"/>
</dbReference>
<dbReference type="Gene3D" id="3.40.50.80">
    <property type="entry name" value="Nucleotide-binding domain of ferredoxin-NADP reductase (FNR) module"/>
    <property type="match status" value="1"/>
</dbReference>
<organism evidence="4 5">
    <name type="scientific">Niabella soli DSM 19437</name>
    <dbReference type="NCBI Taxonomy" id="929713"/>
    <lineage>
        <taxon>Bacteria</taxon>
        <taxon>Pseudomonadati</taxon>
        <taxon>Bacteroidota</taxon>
        <taxon>Chitinophagia</taxon>
        <taxon>Chitinophagales</taxon>
        <taxon>Chitinophagaceae</taxon>
        <taxon>Niabella</taxon>
    </lineage>
</organism>
<reference evidence="4 5" key="1">
    <citation type="submission" date="2013-12" db="EMBL/GenBank/DDBJ databases">
        <authorList>
            <consortium name="DOE Joint Genome Institute"/>
            <person name="Eisen J."/>
            <person name="Huntemann M."/>
            <person name="Han J."/>
            <person name="Chen A."/>
            <person name="Kyrpides N."/>
            <person name="Mavromatis K."/>
            <person name="Markowitz V."/>
            <person name="Palaniappan K."/>
            <person name="Ivanova N."/>
            <person name="Schaumberg A."/>
            <person name="Pati A."/>
            <person name="Liolios K."/>
            <person name="Nordberg H.P."/>
            <person name="Cantor M.N."/>
            <person name="Hua S.X."/>
            <person name="Woyke T."/>
        </authorList>
    </citation>
    <scope>NUCLEOTIDE SEQUENCE [LARGE SCALE GENOMIC DNA]</scope>
    <source>
        <strain evidence="5">DSM 19437</strain>
    </source>
</reference>
<evidence type="ECO:0000313" key="5">
    <source>
        <dbReference type="Proteomes" id="UP000003586"/>
    </source>
</evidence>
<dbReference type="SUPFAM" id="SSF63380">
    <property type="entry name" value="Riboflavin synthase domain-like"/>
    <property type="match status" value="1"/>
</dbReference>
<keyword evidence="5" id="KW-1185">Reference proteome</keyword>
<dbReference type="eggNOG" id="COG1018">
    <property type="taxonomic scope" value="Bacteria"/>
</dbReference>
<keyword evidence="1" id="KW-0472">Membrane</keyword>
<dbReference type="InterPro" id="IPR017927">
    <property type="entry name" value="FAD-bd_FR_type"/>
</dbReference>
<evidence type="ECO:0000259" key="2">
    <source>
        <dbReference type="PROSITE" id="PS51085"/>
    </source>
</evidence>
<feature type="transmembrane region" description="Helical" evidence="1">
    <location>
        <begin position="85"/>
        <end position="106"/>
    </location>
</feature>
<dbReference type="InterPro" id="IPR017938">
    <property type="entry name" value="Riboflavin_synthase-like_b-brl"/>
</dbReference>
<evidence type="ECO:0008006" key="6">
    <source>
        <dbReference type="Google" id="ProtNLM"/>
    </source>
</evidence>
<dbReference type="EMBL" id="CP007035">
    <property type="protein sequence ID" value="AHF17035.1"/>
    <property type="molecule type" value="Genomic_DNA"/>
</dbReference>
<dbReference type="PRINTS" id="PR00410">
    <property type="entry name" value="PHEHYDRXLASE"/>
</dbReference>
<feature type="domain" description="FAD-binding FR-type" evidence="3">
    <location>
        <begin position="4"/>
        <end position="107"/>
    </location>
</feature>
<protein>
    <recommendedName>
        <fullName evidence="6">Ferredoxin</fullName>
    </recommendedName>
</protein>
<gene>
    <name evidence="4" type="ORF">NIASO_00605</name>
</gene>
<keyword evidence="1" id="KW-1133">Transmembrane helix</keyword>
<dbReference type="Pfam" id="PF00175">
    <property type="entry name" value="NAD_binding_1"/>
    <property type="match status" value="1"/>
</dbReference>
<dbReference type="InterPro" id="IPR012675">
    <property type="entry name" value="Beta-grasp_dom_sf"/>
</dbReference>
<dbReference type="HOGENOM" id="CLU_003827_14_1_10"/>
<dbReference type="CDD" id="cd00207">
    <property type="entry name" value="fer2"/>
    <property type="match status" value="1"/>
</dbReference>
<dbReference type="PROSITE" id="PS51085">
    <property type="entry name" value="2FE2S_FER_2"/>
    <property type="match status" value="1"/>
</dbReference>
<dbReference type="Gene3D" id="2.40.30.10">
    <property type="entry name" value="Translation factors"/>
    <property type="match status" value="1"/>
</dbReference>
<dbReference type="InterPro" id="IPR006058">
    <property type="entry name" value="2Fe2S_fd_BS"/>
</dbReference>
<dbReference type="STRING" id="929713.NIASO_00605"/>
<dbReference type="GO" id="GO:0051537">
    <property type="term" value="F:2 iron, 2 sulfur cluster binding"/>
    <property type="evidence" value="ECO:0007669"/>
    <property type="project" value="InterPro"/>
</dbReference>
<evidence type="ECO:0000256" key="1">
    <source>
        <dbReference type="SAM" id="Phobius"/>
    </source>
</evidence>
<proteinExistence type="predicted"/>
<dbReference type="InterPro" id="IPR039261">
    <property type="entry name" value="FNR_nucleotide-bd"/>
</dbReference>
<dbReference type="RefSeq" id="WP_008582234.1">
    <property type="nucleotide sequence ID" value="NZ_CP007035.1"/>
</dbReference>
<dbReference type="PANTHER" id="PTHR47354">
    <property type="entry name" value="NADH OXIDOREDUCTASE HCR"/>
    <property type="match status" value="1"/>
</dbReference>
<dbReference type="InterPro" id="IPR001433">
    <property type="entry name" value="OxRdtase_FAD/NAD-bd"/>
</dbReference>
<dbReference type="AlphaFoldDB" id="W0F1V2"/>
<dbReference type="PROSITE" id="PS51384">
    <property type="entry name" value="FAD_FR"/>
    <property type="match status" value="1"/>
</dbReference>
<feature type="domain" description="2Fe-2S ferredoxin-type" evidence="2">
    <location>
        <begin position="258"/>
        <end position="345"/>
    </location>
</feature>
<dbReference type="SUPFAM" id="SSF54292">
    <property type="entry name" value="2Fe-2S ferredoxin-like"/>
    <property type="match status" value="1"/>
</dbReference>
<evidence type="ECO:0000259" key="3">
    <source>
        <dbReference type="PROSITE" id="PS51384"/>
    </source>
</evidence>
<name>W0F1V2_9BACT</name>
<dbReference type="OrthoDB" id="9789468at2"/>
<dbReference type="KEGG" id="nso:NIASO_00605"/>
<dbReference type="Gene3D" id="3.10.20.30">
    <property type="match status" value="1"/>
</dbReference>
<dbReference type="Pfam" id="PF00111">
    <property type="entry name" value="Fer2"/>
    <property type="match status" value="1"/>
</dbReference>
<accession>W0F1V2</accession>
<dbReference type="PANTHER" id="PTHR47354:SF5">
    <property type="entry name" value="PROTEIN RFBI"/>
    <property type="match status" value="1"/>
</dbReference>
<evidence type="ECO:0000313" key="4">
    <source>
        <dbReference type="EMBL" id="AHF17035.1"/>
    </source>
</evidence>
<sequence>MDTTIIKKLKIINVVTETNDAKTFIVEPMEGWGPVYKAGQFITLVFYNHLGEQRRSFSISSSPDTDNFLSFTVKKLDNGEFSRQLVYKATIGTILLSSGIGGFFVLPKTTTGKVFCFLAAGSGITPCYALIKTLLTTTKEKVILLYSNRSEKDTIFYEALKNLQASYSERFIIYFKFSDHEKVLHRRLSHYVLTDFIENNLGAAKAHTSFYICGPYDYMVMADISLKSNGVLKQQIFKEDFFPFKNVLHPKPPDTAAHKVLFYIAGRRYEVTVQYPHTITAAAKRAGIAVPYSCESGQCGSCVATCTSGKIWMAYNEVLTEEELAKGRVLTCQGYPVEGDATVVF</sequence>
<dbReference type="SUPFAM" id="SSF52343">
    <property type="entry name" value="Ferredoxin reductase-like, C-terminal NADP-linked domain"/>
    <property type="match status" value="1"/>
</dbReference>
<dbReference type="PROSITE" id="PS00197">
    <property type="entry name" value="2FE2S_FER_1"/>
    <property type="match status" value="1"/>
</dbReference>
<dbReference type="InterPro" id="IPR036010">
    <property type="entry name" value="2Fe-2S_ferredoxin-like_sf"/>
</dbReference>